<evidence type="ECO:0000256" key="1">
    <source>
        <dbReference type="SAM" id="MobiDB-lite"/>
    </source>
</evidence>
<proteinExistence type="predicted"/>
<comment type="caution">
    <text evidence="2">The sequence shown here is derived from an EMBL/GenBank/DDBJ whole genome shotgun (WGS) entry which is preliminary data.</text>
</comment>
<dbReference type="EMBL" id="JRKL02002180">
    <property type="protein sequence ID" value="KAF3960095.1"/>
    <property type="molecule type" value="Genomic_DNA"/>
</dbReference>
<feature type="region of interest" description="Disordered" evidence="1">
    <location>
        <begin position="100"/>
        <end position="156"/>
    </location>
</feature>
<sequence length="156" mass="17450">MATRMVLGNTKVPLHILRNRIVQKCNGINNTSKVAAYNIVFNKREGGFFGFDLNLKGEEGVVAIDKGERASGGFVSVEKADKEAGLVNGYFAKDQTQVVEAASQRRVDDDEAEESDDELDGLDEDEWGDEDEDVDDDDFVEEEDEDDDDLQVRKRK</sequence>
<dbReference type="OrthoDB" id="1681221at2759"/>
<protein>
    <submittedName>
        <fullName evidence="2">Uncharacterized protein</fullName>
    </submittedName>
</protein>
<gene>
    <name evidence="2" type="ORF">CMV_015159</name>
</gene>
<name>A0A8J4R263_9ROSI</name>
<reference evidence="2" key="1">
    <citation type="submission" date="2020-03" db="EMBL/GenBank/DDBJ databases">
        <title>Castanea mollissima Vanexum genome sequencing.</title>
        <authorList>
            <person name="Staton M."/>
        </authorList>
    </citation>
    <scope>NUCLEOTIDE SEQUENCE</scope>
    <source>
        <tissue evidence="2">Leaf</tissue>
    </source>
</reference>
<dbReference type="AlphaFoldDB" id="A0A8J4R263"/>
<evidence type="ECO:0000313" key="3">
    <source>
        <dbReference type="Proteomes" id="UP000737018"/>
    </source>
</evidence>
<evidence type="ECO:0000313" key="2">
    <source>
        <dbReference type="EMBL" id="KAF3960095.1"/>
    </source>
</evidence>
<accession>A0A8J4R263</accession>
<keyword evidence="3" id="KW-1185">Reference proteome</keyword>
<organism evidence="2 3">
    <name type="scientific">Castanea mollissima</name>
    <name type="common">Chinese chestnut</name>
    <dbReference type="NCBI Taxonomy" id="60419"/>
    <lineage>
        <taxon>Eukaryota</taxon>
        <taxon>Viridiplantae</taxon>
        <taxon>Streptophyta</taxon>
        <taxon>Embryophyta</taxon>
        <taxon>Tracheophyta</taxon>
        <taxon>Spermatophyta</taxon>
        <taxon>Magnoliopsida</taxon>
        <taxon>eudicotyledons</taxon>
        <taxon>Gunneridae</taxon>
        <taxon>Pentapetalae</taxon>
        <taxon>rosids</taxon>
        <taxon>fabids</taxon>
        <taxon>Fagales</taxon>
        <taxon>Fagaceae</taxon>
        <taxon>Castanea</taxon>
    </lineage>
</organism>
<feature type="compositionally biased region" description="Acidic residues" evidence="1">
    <location>
        <begin position="109"/>
        <end position="149"/>
    </location>
</feature>
<dbReference type="Proteomes" id="UP000737018">
    <property type="component" value="Unassembled WGS sequence"/>
</dbReference>